<dbReference type="InterPro" id="IPR004360">
    <property type="entry name" value="Glyas_Fos-R_dOase_dom"/>
</dbReference>
<dbReference type="PROSITE" id="PS51819">
    <property type="entry name" value="VOC"/>
    <property type="match status" value="1"/>
</dbReference>
<dbReference type="Gene3D" id="3.10.180.10">
    <property type="entry name" value="2,3-Dihydroxybiphenyl 1,2-Dioxygenase, domain 1"/>
    <property type="match status" value="1"/>
</dbReference>
<dbReference type="PANTHER" id="PTHR35006">
    <property type="entry name" value="GLYOXALASE FAMILY PROTEIN (AFU_ORTHOLOGUE AFUA_5G14830)"/>
    <property type="match status" value="1"/>
</dbReference>
<dbReference type="PANTHER" id="PTHR35006:SF1">
    <property type="entry name" value="BLL2941 PROTEIN"/>
    <property type="match status" value="1"/>
</dbReference>
<dbReference type="EMBL" id="JAHGAW010000009">
    <property type="protein sequence ID" value="MBT2188185.1"/>
    <property type="molecule type" value="Genomic_DNA"/>
</dbReference>
<accession>A0A9X1DDG4</accession>
<dbReference type="InterPro" id="IPR029068">
    <property type="entry name" value="Glyas_Bleomycin-R_OHBP_Dase"/>
</dbReference>
<organism evidence="2 3">
    <name type="scientific">Sphingobium nicotianae</name>
    <dbReference type="NCBI Taxonomy" id="2782607"/>
    <lineage>
        <taxon>Bacteria</taxon>
        <taxon>Pseudomonadati</taxon>
        <taxon>Pseudomonadota</taxon>
        <taxon>Alphaproteobacteria</taxon>
        <taxon>Sphingomonadales</taxon>
        <taxon>Sphingomonadaceae</taxon>
        <taxon>Sphingobium</taxon>
    </lineage>
</organism>
<sequence>MFRSVVLGSNDIDRSKRFYDVVMGVLGVAPPELNFRGALVYRHKGAALMITRPLDGNAATAANGNTVAITLDSPDQVHAWQEAGVAAGGTAIEDPPGLRSYPSGQVYSAYLRDPDGHKLCGICPIEP</sequence>
<evidence type="ECO:0000259" key="1">
    <source>
        <dbReference type="PROSITE" id="PS51819"/>
    </source>
</evidence>
<reference evidence="2" key="1">
    <citation type="submission" date="2021-05" db="EMBL/GenBank/DDBJ databases">
        <title>Genome of Sphingobium sp. strain.</title>
        <authorList>
            <person name="Fan R."/>
        </authorList>
    </citation>
    <scope>NUCLEOTIDE SEQUENCE</scope>
    <source>
        <strain evidence="2">H33</strain>
    </source>
</reference>
<name>A0A9X1DDG4_9SPHN</name>
<comment type="caution">
    <text evidence="2">The sequence shown here is derived from an EMBL/GenBank/DDBJ whole genome shotgun (WGS) entry which is preliminary data.</text>
</comment>
<keyword evidence="3" id="KW-1185">Reference proteome</keyword>
<dbReference type="Proteomes" id="UP001138757">
    <property type="component" value="Unassembled WGS sequence"/>
</dbReference>
<evidence type="ECO:0000313" key="3">
    <source>
        <dbReference type="Proteomes" id="UP001138757"/>
    </source>
</evidence>
<gene>
    <name evidence="2" type="ORF">KK488_14615</name>
</gene>
<dbReference type="Pfam" id="PF00903">
    <property type="entry name" value="Glyoxalase"/>
    <property type="match status" value="1"/>
</dbReference>
<dbReference type="CDD" id="cd07262">
    <property type="entry name" value="VOC_like"/>
    <property type="match status" value="1"/>
</dbReference>
<protein>
    <submittedName>
        <fullName evidence="2">VOC family protein</fullName>
    </submittedName>
</protein>
<evidence type="ECO:0000313" key="2">
    <source>
        <dbReference type="EMBL" id="MBT2188185.1"/>
    </source>
</evidence>
<dbReference type="InterPro" id="IPR037523">
    <property type="entry name" value="VOC_core"/>
</dbReference>
<dbReference type="SUPFAM" id="SSF54593">
    <property type="entry name" value="Glyoxalase/Bleomycin resistance protein/Dihydroxybiphenyl dioxygenase"/>
    <property type="match status" value="1"/>
</dbReference>
<dbReference type="AlphaFoldDB" id="A0A9X1DDG4"/>
<feature type="domain" description="VOC" evidence="1">
    <location>
        <begin position="1"/>
        <end position="124"/>
    </location>
</feature>
<proteinExistence type="predicted"/>